<dbReference type="PANTHER" id="PTHR11669:SF8">
    <property type="entry name" value="DNA POLYMERASE III SUBUNIT DELTA"/>
    <property type="match status" value="1"/>
</dbReference>
<dbReference type="OrthoDB" id="350329at2"/>
<evidence type="ECO:0000313" key="2">
    <source>
        <dbReference type="Proteomes" id="UP000007254"/>
    </source>
</evidence>
<dbReference type="InterPro" id="IPR027417">
    <property type="entry name" value="P-loop_NTPase"/>
</dbReference>
<dbReference type="GO" id="GO:0006261">
    <property type="term" value="P:DNA-templated DNA replication"/>
    <property type="evidence" value="ECO:0007669"/>
    <property type="project" value="TreeGrafter"/>
</dbReference>
<dbReference type="RefSeq" id="WP_014624228.1">
    <property type="nucleotide sequence ID" value="NC_017583.1"/>
</dbReference>
<dbReference type="STRING" id="869211.Spith_0564"/>
<dbReference type="SUPFAM" id="SSF52540">
    <property type="entry name" value="P-loop containing nucleoside triphosphate hydrolases"/>
    <property type="match status" value="1"/>
</dbReference>
<evidence type="ECO:0000313" key="1">
    <source>
        <dbReference type="EMBL" id="AEJ60844.1"/>
    </source>
</evidence>
<reference evidence="1 2" key="1">
    <citation type="submission" date="2011-06" db="EMBL/GenBank/DDBJ databases">
        <title>The complete genome of Spirochaeta thermophila DSM 6578.</title>
        <authorList>
            <consortium name="US DOE Joint Genome Institute (JGI-PGF)"/>
            <person name="Lucas S."/>
            <person name="Lapidus A."/>
            <person name="Bruce D."/>
            <person name="Goodwin L."/>
            <person name="Pitluck S."/>
            <person name="Peters L."/>
            <person name="Kyrpides N."/>
            <person name="Mavromatis K."/>
            <person name="Ivanova N."/>
            <person name="Mikailova N."/>
            <person name="Pagani I."/>
            <person name="Chertkov O."/>
            <person name="Detter J.C."/>
            <person name="Tapia R."/>
            <person name="Han C."/>
            <person name="Land M."/>
            <person name="Hauser L."/>
            <person name="Markowitz V."/>
            <person name="Cheng J.-F."/>
            <person name="Hugenholtz P."/>
            <person name="Woyke T."/>
            <person name="Wu D."/>
            <person name="Spring S."/>
            <person name="Merkhoffer B."/>
            <person name="Schneider S."/>
            <person name="Klenk H.-P."/>
            <person name="Eisen J.A."/>
        </authorList>
    </citation>
    <scope>NUCLEOTIDE SEQUENCE [LARGE SCALE GENOMIC DNA]</scope>
    <source>
        <strain evidence="2">ATCC 700085 / DSM 6578 / Z-1203</strain>
    </source>
</reference>
<dbReference type="Pfam" id="PF13177">
    <property type="entry name" value="DNA_pol3_delta2"/>
    <property type="match status" value="2"/>
</dbReference>
<dbReference type="EMBL" id="CP002903">
    <property type="protein sequence ID" value="AEJ60844.1"/>
    <property type="molecule type" value="Genomic_DNA"/>
</dbReference>
<accession>G0G9U4</accession>
<dbReference type="Gene3D" id="3.40.50.300">
    <property type="entry name" value="P-loop containing nucleotide triphosphate hydrolases"/>
    <property type="match status" value="1"/>
</dbReference>
<dbReference type="AlphaFoldDB" id="G0G9U4"/>
<dbReference type="Proteomes" id="UP000007254">
    <property type="component" value="Chromosome"/>
</dbReference>
<dbReference type="KEGG" id="stq:Spith_0564"/>
<protein>
    <submittedName>
        <fullName evidence="1">DNA polymerase III domain-containing protein</fullName>
    </submittedName>
</protein>
<proteinExistence type="predicted"/>
<dbReference type="PANTHER" id="PTHR11669">
    <property type="entry name" value="REPLICATION FACTOR C / DNA POLYMERASE III GAMMA-TAU SUBUNIT"/>
    <property type="match status" value="1"/>
</dbReference>
<sequence length="390" mass="43940">MFENIIGHSQTVSQLSRELKEGSFPSSVLISGPPYAGKLTMALEISRVLSCEREAAWDCPCDSCRRQRLLLEPLTLVVGPKRFLQEIRASWDTLMRAPGVATRFLFVRAVRKLTRRFDPVLWEGEEGKVRQAFDLVAEITELLEGFYPSSEGGELGEGLVKAGERILGFCRKLEAFVPRDGVPVAMVRRILSSVHLSSSRTPHVVIVEHADTLQEASRNALLKELEEPPAGTYFILLTRRRTAIIPTILSRVRHYQLFERSTEEMRGVLARIFRLANPPEHLSAFFHQFSALEEEGLAAKARGFVRMLVGAASFDSSLLDVPREEWEAWYEVALDELSSFLPSSHAGEVEQVSRLLSRACFRVRDLNMNPQTVLEALFLERELAYSGGRP</sequence>
<organism evidence="1 2">
    <name type="scientific">Winmispira thermophila (strain ATCC 700085 / DSM 6578 / Z-1203)</name>
    <name type="common">Spirochaeta thermophila</name>
    <dbReference type="NCBI Taxonomy" id="869211"/>
    <lineage>
        <taxon>Bacteria</taxon>
        <taxon>Pseudomonadati</taxon>
        <taxon>Spirochaetota</taxon>
        <taxon>Spirochaetia</taxon>
        <taxon>Winmispirales</taxon>
        <taxon>Winmispiraceae</taxon>
        <taxon>Winmispira</taxon>
    </lineage>
</organism>
<name>G0G9U4_WINT7</name>
<keyword evidence="2" id="KW-1185">Reference proteome</keyword>
<dbReference type="InterPro" id="IPR050238">
    <property type="entry name" value="DNA_Rep/Repair_Clamp_Loader"/>
</dbReference>
<gene>
    <name evidence="1" type="ordered locus">Spith_0564</name>
</gene>
<dbReference type="HOGENOM" id="CLU_052177_0_0_12"/>